<dbReference type="EMBL" id="KN420885">
    <property type="protein sequence ID" value="KHG22189.1"/>
    <property type="molecule type" value="Genomic_DNA"/>
</dbReference>
<evidence type="ECO:0000313" key="1">
    <source>
        <dbReference type="EMBL" id="KHG22189.1"/>
    </source>
</evidence>
<gene>
    <name evidence="1" type="ORF">F383_28005</name>
</gene>
<evidence type="ECO:0000313" key="2">
    <source>
        <dbReference type="Proteomes" id="UP000032142"/>
    </source>
</evidence>
<dbReference type="Proteomes" id="UP000032142">
    <property type="component" value="Unassembled WGS sequence"/>
</dbReference>
<protein>
    <submittedName>
        <fullName evidence="1">Uncharacterized protein</fullName>
    </submittedName>
</protein>
<reference evidence="2" key="1">
    <citation type="submission" date="2014-09" db="EMBL/GenBank/DDBJ databases">
        <authorList>
            <person name="Mudge J."/>
            <person name="Ramaraj T."/>
            <person name="Lindquist I.E."/>
            <person name="Bharti A.K."/>
            <person name="Sundararajan A."/>
            <person name="Cameron C.T."/>
            <person name="Woodward J.E."/>
            <person name="May G.D."/>
            <person name="Brubaker C."/>
            <person name="Broadhvest J."/>
            <person name="Wilkins T.A."/>
        </authorList>
    </citation>
    <scope>NUCLEOTIDE SEQUENCE</scope>
    <source>
        <strain evidence="2">cv. AKA8401</strain>
    </source>
</reference>
<name>A0A0B0PCQ1_GOSAR</name>
<accession>A0A0B0PCQ1</accession>
<keyword evidence="2" id="KW-1185">Reference proteome</keyword>
<organism evidence="1 2">
    <name type="scientific">Gossypium arboreum</name>
    <name type="common">Tree cotton</name>
    <name type="synonym">Gossypium nanking</name>
    <dbReference type="NCBI Taxonomy" id="29729"/>
    <lineage>
        <taxon>Eukaryota</taxon>
        <taxon>Viridiplantae</taxon>
        <taxon>Streptophyta</taxon>
        <taxon>Embryophyta</taxon>
        <taxon>Tracheophyta</taxon>
        <taxon>Spermatophyta</taxon>
        <taxon>Magnoliopsida</taxon>
        <taxon>eudicotyledons</taxon>
        <taxon>Gunneridae</taxon>
        <taxon>Pentapetalae</taxon>
        <taxon>rosids</taxon>
        <taxon>malvids</taxon>
        <taxon>Malvales</taxon>
        <taxon>Malvaceae</taxon>
        <taxon>Malvoideae</taxon>
        <taxon>Gossypium</taxon>
    </lineage>
</organism>
<dbReference type="AlphaFoldDB" id="A0A0B0PCQ1"/>
<sequence length="29" mass="3585">MCWLMVIFDSFCIWPCDMVHIDYLDYNPN</sequence>
<proteinExistence type="predicted"/>